<sequence length="78" mass="8699">MKYRIVCTPTPGYDDNKPTNMGRKSFDARFPFPVGSLTDVSSFRAMIVRTNIASDLIVQVGDSIFHLHKLPVVSKVNT</sequence>
<gene>
    <name evidence="1" type="ORF">LWI29_006042</name>
</gene>
<dbReference type="AlphaFoldDB" id="A0AA39T1D9"/>
<protein>
    <submittedName>
        <fullName evidence="1">Uncharacterized protein</fullName>
    </submittedName>
</protein>
<comment type="caution">
    <text evidence="1">The sequence shown here is derived from an EMBL/GenBank/DDBJ whole genome shotgun (WGS) entry which is preliminary data.</text>
</comment>
<evidence type="ECO:0000313" key="2">
    <source>
        <dbReference type="Proteomes" id="UP001168877"/>
    </source>
</evidence>
<keyword evidence="2" id="KW-1185">Reference proteome</keyword>
<evidence type="ECO:0000313" key="1">
    <source>
        <dbReference type="EMBL" id="KAK0599523.1"/>
    </source>
</evidence>
<organism evidence="1 2">
    <name type="scientific">Acer saccharum</name>
    <name type="common">Sugar maple</name>
    <dbReference type="NCBI Taxonomy" id="4024"/>
    <lineage>
        <taxon>Eukaryota</taxon>
        <taxon>Viridiplantae</taxon>
        <taxon>Streptophyta</taxon>
        <taxon>Embryophyta</taxon>
        <taxon>Tracheophyta</taxon>
        <taxon>Spermatophyta</taxon>
        <taxon>Magnoliopsida</taxon>
        <taxon>eudicotyledons</taxon>
        <taxon>Gunneridae</taxon>
        <taxon>Pentapetalae</taxon>
        <taxon>rosids</taxon>
        <taxon>malvids</taxon>
        <taxon>Sapindales</taxon>
        <taxon>Sapindaceae</taxon>
        <taxon>Hippocastanoideae</taxon>
        <taxon>Acereae</taxon>
        <taxon>Acer</taxon>
    </lineage>
</organism>
<name>A0AA39T1D9_ACESA</name>
<accession>A0AA39T1D9</accession>
<reference evidence="1" key="2">
    <citation type="submission" date="2023-06" db="EMBL/GenBank/DDBJ databases">
        <authorList>
            <person name="Swenson N.G."/>
            <person name="Wegrzyn J.L."/>
            <person name="Mcevoy S.L."/>
        </authorList>
    </citation>
    <scope>NUCLEOTIDE SEQUENCE</scope>
    <source>
        <strain evidence="1">NS2018</strain>
        <tissue evidence="1">Leaf</tissue>
    </source>
</reference>
<dbReference type="Proteomes" id="UP001168877">
    <property type="component" value="Unassembled WGS sequence"/>
</dbReference>
<dbReference type="EMBL" id="JAUESC010000003">
    <property type="protein sequence ID" value="KAK0599523.1"/>
    <property type="molecule type" value="Genomic_DNA"/>
</dbReference>
<reference evidence="1" key="1">
    <citation type="journal article" date="2022" name="Plant J.">
        <title>Strategies of tolerance reflected in two North American maple genomes.</title>
        <authorList>
            <person name="McEvoy S.L."/>
            <person name="Sezen U.U."/>
            <person name="Trouern-Trend A."/>
            <person name="McMahon S.M."/>
            <person name="Schaberg P.G."/>
            <person name="Yang J."/>
            <person name="Wegrzyn J.L."/>
            <person name="Swenson N.G."/>
        </authorList>
    </citation>
    <scope>NUCLEOTIDE SEQUENCE</scope>
    <source>
        <strain evidence="1">NS2018</strain>
    </source>
</reference>
<proteinExistence type="predicted"/>